<name>A4S472_OSTLU</name>
<keyword evidence="3" id="KW-0479">Metal-binding</keyword>
<dbReference type="EMBL" id="CP000590">
    <property type="protein sequence ID" value="ABO98335.1"/>
    <property type="molecule type" value="Genomic_DNA"/>
</dbReference>
<keyword evidence="6 8" id="KW-0694">RNA-binding</keyword>
<dbReference type="InterPro" id="IPR036443">
    <property type="entry name" value="Znf_RanBP2_sf"/>
</dbReference>
<keyword evidence="14" id="KW-1185">Reference proteome</keyword>
<dbReference type="PROSITE" id="PS50102">
    <property type="entry name" value="RRM"/>
    <property type="match status" value="1"/>
</dbReference>
<dbReference type="OrthoDB" id="76445at2759"/>
<evidence type="ECO:0000256" key="6">
    <source>
        <dbReference type="ARBA" id="ARBA00022884"/>
    </source>
</evidence>
<evidence type="ECO:0000256" key="3">
    <source>
        <dbReference type="ARBA" id="ARBA00022723"/>
    </source>
</evidence>
<dbReference type="InterPro" id="IPR035979">
    <property type="entry name" value="RBD_domain_sf"/>
</dbReference>
<evidence type="ECO:0000313" key="14">
    <source>
        <dbReference type="Proteomes" id="UP000001568"/>
    </source>
</evidence>
<dbReference type="GeneID" id="5003946"/>
<evidence type="ECO:0000256" key="2">
    <source>
        <dbReference type="ARBA" id="ARBA00008448"/>
    </source>
</evidence>
<dbReference type="OMA" id="DQWPYAV"/>
<reference evidence="13 14" key="1">
    <citation type="journal article" date="2007" name="Proc. Natl. Acad. Sci. U.S.A.">
        <title>The tiny eukaryote Ostreococcus provides genomic insights into the paradox of plankton speciation.</title>
        <authorList>
            <person name="Palenik B."/>
            <person name="Grimwood J."/>
            <person name="Aerts A."/>
            <person name="Rouze P."/>
            <person name="Salamov A."/>
            <person name="Putnam N."/>
            <person name="Dupont C."/>
            <person name="Jorgensen R."/>
            <person name="Derelle E."/>
            <person name="Rombauts S."/>
            <person name="Zhou K."/>
            <person name="Otillar R."/>
            <person name="Merchant S.S."/>
            <person name="Podell S."/>
            <person name="Gaasterland T."/>
            <person name="Napoli C."/>
            <person name="Gendler K."/>
            <person name="Manuell A."/>
            <person name="Tai V."/>
            <person name="Vallon O."/>
            <person name="Piganeau G."/>
            <person name="Jancek S."/>
            <person name="Heijde M."/>
            <person name="Jabbari K."/>
            <person name="Bowler C."/>
            <person name="Lohr M."/>
            <person name="Robbens S."/>
            <person name="Werner G."/>
            <person name="Dubchak I."/>
            <person name="Pazour G.J."/>
            <person name="Ren Q."/>
            <person name="Paulsen I."/>
            <person name="Delwiche C."/>
            <person name="Schmutz J."/>
            <person name="Rokhsar D."/>
            <person name="Van de Peer Y."/>
            <person name="Moreau H."/>
            <person name="Grigoriev I.V."/>
        </authorList>
    </citation>
    <scope>NUCLEOTIDE SEQUENCE [LARGE SCALE GENOMIC DNA]</scope>
    <source>
        <strain evidence="13 14">CCE9901</strain>
    </source>
</reference>
<feature type="domain" description="RRM" evidence="11">
    <location>
        <begin position="61"/>
        <end position="153"/>
    </location>
</feature>
<feature type="region of interest" description="Disordered" evidence="10">
    <location>
        <begin position="151"/>
        <end position="217"/>
    </location>
</feature>
<evidence type="ECO:0000313" key="13">
    <source>
        <dbReference type="EMBL" id="ABO98335.1"/>
    </source>
</evidence>
<evidence type="ECO:0000256" key="1">
    <source>
        <dbReference type="ARBA" id="ARBA00004123"/>
    </source>
</evidence>
<dbReference type="PROSITE" id="PS01358">
    <property type="entry name" value="ZF_RANBP2_1"/>
    <property type="match status" value="1"/>
</dbReference>
<dbReference type="STRING" id="436017.A4S472"/>
<protein>
    <recommendedName>
        <fullName evidence="15">RanBP2-type domain-containing protein</fullName>
    </recommendedName>
</protein>
<dbReference type="SUPFAM" id="SSF90209">
    <property type="entry name" value="Ran binding protein zinc finger-like"/>
    <property type="match status" value="1"/>
</dbReference>
<dbReference type="InterPro" id="IPR012677">
    <property type="entry name" value="Nucleotide-bd_a/b_plait_sf"/>
</dbReference>
<dbReference type="KEGG" id="olu:OSTLU_26310"/>
<dbReference type="RefSeq" id="XP_001420042.1">
    <property type="nucleotide sequence ID" value="XM_001420005.1"/>
</dbReference>
<proteinExistence type="inferred from homology"/>
<evidence type="ECO:0000256" key="9">
    <source>
        <dbReference type="PROSITE-ProRule" id="PRU00322"/>
    </source>
</evidence>
<evidence type="ECO:0008006" key="15">
    <source>
        <dbReference type="Google" id="ProtNLM"/>
    </source>
</evidence>
<feature type="domain" description="RanBP2-type" evidence="12">
    <location>
        <begin position="9"/>
        <end position="38"/>
    </location>
</feature>
<evidence type="ECO:0000259" key="12">
    <source>
        <dbReference type="PROSITE" id="PS50199"/>
    </source>
</evidence>
<accession>A4S472</accession>
<dbReference type="Gene3D" id="3.30.70.330">
    <property type="match status" value="1"/>
</dbReference>
<evidence type="ECO:0000256" key="7">
    <source>
        <dbReference type="ARBA" id="ARBA00023242"/>
    </source>
</evidence>
<dbReference type="Gene3D" id="4.10.1060.10">
    <property type="entry name" value="Zinc finger, RanBP2-type"/>
    <property type="match status" value="1"/>
</dbReference>
<dbReference type="InterPro" id="IPR000504">
    <property type="entry name" value="RRM_dom"/>
</dbReference>
<dbReference type="InterPro" id="IPR034870">
    <property type="entry name" value="TET_fam"/>
</dbReference>
<dbReference type="PANTHER" id="PTHR23238">
    <property type="entry name" value="RNA BINDING PROTEIN"/>
    <property type="match status" value="1"/>
</dbReference>
<dbReference type="GO" id="GO:0008270">
    <property type="term" value="F:zinc ion binding"/>
    <property type="evidence" value="ECO:0007669"/>
    <property type="project" value="UniProtKB-KW"/>
</dbReference>
<dbReference type="InterPro" id="IPR001876">
    <property type="entry name" value="Znf_RanBP2"/>
</dbReference>
<comment type="similarity">
    <text evidence="2">Belongs to the RRM TET family.</text>
</comment>
<organism evidence="13 14">
    <name type="scientific">Ostreococcus lucimarinus (strain CCE9901)</name>
    <dbReference type="NCBI Taxonomy" id="436017"/>
    <lineage>
        <taxon>Eukaryota</taxon>
        <taxon>Viridiplantae</taxon>
        <taxon>Chlorophyta</taxon>
        <taxon>Mamiellophyceae</taxon>
        <taxon>Mamiellales</taxon>
        <taxon>Bathycoccaceae</taxon>
        <taxon>Ostreococcus</taxon>
    </lineage>
</organism>
<dbReference type="Gramene" id="ABO98335">
    <property type="protein sequence ID" value="ABO98335"/>
    <property type="gene ID" value="OSTLU_26310"/>
</dbReference>
<dbReference type="SMART" id="SM00360">
    <property type="entry name" value="RRM"/>
    <property type="match status" value="1"/>
</dbReference>
<evidence type="ECO:0000259" key="11">
    <source>
        <dbReference type="PROSITE" id="PS50102"/>
    </source>
</evidence>
<dbReference type="SUPFAM" id="SSF54928">
    <property type="entry name" value="RNA-binding domain, RBD"/>
    <property type="match status" value="1"/>
</dbReference>
<dbReference type="eggNOG" id="KOG1995">
    <property type="taxonomic scope" value="Eukaryota"/>
</dbReference>
<evidence type="ECO:0000256" key="4">
    <source>
        <dbReference type="ARBA" id="ARBA00022771"/>
    </source>
</evidence>
<dbReference type="AlphaFoldDB" id="A4S472"/>
<evidence type="ECO:0000256" key="10">
    <source>
        <dbReference type="SAM" id="MobiDB-lite"/>
    </source>
</evidence>
<dbReference type="GO" id="GO:0003723">
    <property type="term" value="F:RNA binding"/>
    <property type="evidence" value="ECO:0007669"/>
    <property type="project" value="UniProtKB-UniRule"/>
</dbReference>
<dbReference type="iPTMnet" id="A4S472"/>
<dbReference type="GO" id="GO:0006355">
    <property type="term" value="P:regulation of DNA-templated transcription"/>
    <property type="evidence" value="ECO:0007669"/>
    <property type="project" value="InterPro"/>
</dbReference>
<feature type="compositionally biased region" description="Basic and acidic residues" evidence="10">
    <location>
        <begin position="195"/>
        <end position="211"/>
    </location>
</feature>
<feature type="compositionally biased region" description="Gly residues" evidence="10">
    <location>
        <begin position="163"/>
        <end position="194"/>
    </location>
</feature>
<dbReference type="GO" id="GO:0005634">
    <property type="term" value="C:nucleus"/>
    <property type="evidence" value="ECO:0007669"/>
    <property type="project" value="UniProtKB-SubCell"/>
</dbReference>
<evidence type="ECO:0000256" key="5">
    <source>
        <dbReference type="ARBA" id="ARBA00022833"/>
    </source>
</evidence>
<dbReference type="SMART" id="SM00547">
    <property type="entry name" value="ZnF_RBZ"/>
    <property type="match status" value="1"/>
</dbReference>
<comment type="subcellular location">
    <subcellularLocation>
        <location evidence="1">Nucleus</location>
    </subcellularLocation>
</comment>
<keyword evidence="7" id="KW-0539">Nucleus</keyword>
<keyword evidence="5" id="KW-0862">Zinc</keyword>
<sequence>MAIGERFDPDADWRCAECNNSNFSWRKSCKRCGAGKSKELKERERAAQAGWLLDGLEDTTNRIFIKGFDAASTSEDDLREVFSGIGIISRVRQRTGFPDQWPYAVRIYLDERGQKKDEAVITYDDPHAAQSAPSFYDGYELNGKKLHVSIAQSKPKSAPPPSSGGGGGGGGGGYGGGGYGGGGGRGYGGGGRSYGGDRRDDRGGYRDDRGGYRSRPY</sequence>
<evidence type="ECO:0000256" key="8">
    <source>
        <dbReference type="PROSITE-ProRule" id="PRU00176"/>
    </source>
</evidence>
<gene>
    <name evidence="13" type="ORF">OSTLU_26310</name>
</gene>
<dbReference type="Proteomes" id="UP000001568">
    <property type="component" value="Chromosome 10"/>
</dbReference>
<keyword evidence="4 9" id="KW-0863">Zinc-finger</keyword>
<dbReference type="HOGENOM" id="CLU_087461_0_0_1"/>
<dbReference type="PROSITE" id="PS50199">
    <property type="entry name" value="ZF_RANBP2_2"/>
    <property type="match status" value="1"/>
</dbReference>